<reference evidence="2 3" key="1">
    <citation type="submission" date="2024-02" db="EMBL/GenBank/DDBJ databases">
        <authorList>
            <person name="Vignale AGUSTIN F."/>
            <person name="Sosa J E."/>
            <person name="Modenutti C."/>
        </authorList>
    </citation>
    <scope>NUCLEOTIDE SEQUENCE [LARGE SCALE GENOMIC DNA]</scope>
</reference>
<comment type="caution">
    <text evidence="2">The sequence shown here is derived from an EMBL/GenBank/DDBJ whole genome shotgun (WGS) entry which is preliminary data.</text>
</comment>
<dbReference type="PANTHER" id="PTHR47439">
    <property type="entry name" value="LOW MOLECULAR WEIGHT PHOSPHOTYROSINE PROTEIN PHOSPHATASE-RELATED"/>
    <property type="match status" value="1"/>
</dbReference>
<dbReference type="InterPro" id="IPR052995">
    <property type="entry name" value="LMW-PTP"/>
</dbReference>
<keyword evidence="3" id="KW-1185">Reference proteome</keyword>
<feature type="non-terminal residue" evidence="2">
    <location>
        <position position="111"/>
    </location>
</feature>
<evidence type="ECO:0000313" key="3">
    <source>
        <dbReference type="Proteomes" id="UP001642360"/>
    </source>
</evidence>
<evidence type="ECO:0000313" key="1">
    <source>
        <dbReference type="EMBL" id="CAK9141575.1"/>
    </source>
</evidence>
<dbReference type="PANTHER" id="PTHR47439:SF1">
    <property type="entry name" value="ACID PHOSPHATASE"/>
    <property type="match status" value="1"/>
</dbReference>
<dbReference type="AlphaFoldDB" id="A0ABC8UWU5"/>
<dbReference type="EMBL" id="CAUOFW020009390">
    <property type="protein sequence ID" value="CAK9185560.1"/>
    <property type="molecule type" value="Genomic_DNA"/>
</dbReference>
<proteinExistence type="predicted"/>
<protein>
    <submittedName>
        <fullName evidence="2">Uncharacterized protein</fullName>
    </submittedName>
</protein>
<dbReference type="Gene3D" id="3.40.50.2300">
    <property type="match status" value="1"/>
</dbReference>
<accession>A0ABC8UWU5</accession>
<dbReference type="SUPFAM" id="SSF52788">
    <property type="entry name" value="Phosphotyrosine protein phosphatases I"/>
    <property type="match status" value="1"/>
</dbReference>
<organism evidence="2 3">
    <name type="scientific">Ilex paraguariensis</name>
    <name type="common">yerba mate</name>
    <dbReference type="NCBI Taxonomy" id="185542"/>
    <lineage>
        <taxon>Eukaryota</taxon>
        <taxon>Viridiplantae</taxon>
        <taxon>Streptophyta</taxon>
        <taxon>Embryophyta</taxon>
        <taxon>Tracheophyta</taxon>
        <taxon>Spermatophyta</taxon>
        <taxon>Magnoliopsida</taxon>
        <taxon>eudicotyledons</taxon>
        <taxon>Gunneridae</taxon>
        <taxon>Pentapetalae</taxon>
        <taxon>asterids</taxon>
        <taxon>campanulids</taxon>
        <taxon>Aquifoliales</taxon>
        <taxon>Aquifoliaceae</taxon>
        <taxon>Ilex</taxon>
    </lineage>
</organism>
<name>A0ABC8UWU5_9AQUA</name>
<dbReference type="Proteomes" id="UP001642360">
    <property type="component" value="Unassembled WGS sequence"/>
</dbReference>
<evidence type="ECO:0000313" key="2">
    <source>
        <dbReference type="EMBL" id="CAK9185560.1"/>
    </source>
</evidence>
<dbReference type="EMBL" id="CAUOFW020001151">
    <property type="protein sequence ID" value="CAK9141575.1"/>
    <property type="molecule type" value="Genomic_DNA"/>
</dbReference>
<gene>
    <name evidence="2" type="ORF">ILEXP_LOCUS55978</name>
    <name evidence="1" type="ORF">ILEXP_LOCUS9170</name>
</gene>
<sequence length="111" mass="13134">MHVEQNHFACGWKIPGARHIRMSRTISCPWYQGKHMVWKAFKDDTNINRGNLKQRWDDLKDKLGAFERWSHRETLPADAHKKVRLTCSYCKRHNETEVPDPYHGGSQGFEK</sequence>
<dbReference type="InterPro" id="IPR036196">
    <property type="entry name" value="Ptyr_pPase_sf"/>
</dbReference>